<feature type="non-terminal residue" evidence="4">
    <location>
        <position position="404"/>
    </location>
</feature>
<dbReference type="GO" id="GO:0009247">
    <property type="term" value="P:glycolipid biosynthetic process"/>
    <property type="evidence" value="ECO:0007669"/>
    <property type="project" value="TreeGrafter"/>
</dbReference>
<accession>A0AAV2A8G0</accession>
<evidence type="ECO:0000256" key="2">
    <source>
        <dbReference type="SAM" id="Phobius"/>
    </source>
</evidence>
<evidence type="ECO:0000313" key="5">
    <source>
        <dbReference type="Proteomes" id="UP001497382"/>
    </source>
</evidence>
<keyword evidence="5" id="KW-1185">Reference proteome</keyword>
<dbReference type="Proteomes" id="UP001497382">
    <property type="component" value="Unassembled WGS sequence"/>
</dbReference>
<gene>
    <name evidence="4" type="ORF">LARSCL_LOCUS10879</name>
</gene>
<reference evidence="4 5" key="1">
    <citation type="submission" date="2024-04" db="EMBL/GenBank/DDBJ databases">
        <authorList>
            <person name="Rising A."/>
            <person name="Reimegard J."/>
            <person name="Sonavane S."/>
            <person name="Akerstrom W."/>
            <person name="Nylinder S."/>
            <person name="Hedman E."/>
            <person name="Kallberg Y."/>
        </authorList>
    </citation>
    <scope>NUCLEOTIDE SEQUENCE [LARGE SCALE GENOMIC DNA]</scope>
</reference>
<evidence type="ECO:0000259" key="3">
    <source>
        <dbReference type="Pfam" id="PF03435"/>
    </source>
</evidence>
<keyword evidence="2" id="KW-1133">Transmembrane helix</keyword>
<dbReference type="AlphaFoldDB" id="A0AAV2A8G0"/>
<comment type="similarity">
    <text evidence="1">Belongs to the saccharopine dehydrogenase family.</text>
</comment>
<evidence type="ECO:0000256" key="1">
    <source>
        <dbReference type="ARBA" id="ARBA00038048"/>
    </source>
</evidence>
<feature type="transmembrane region" description="Helical" evidence="2">
    <location>
        <begin position="257"/>
        <end position="278"/>
    </location>
</feature>
<dbReference type="SUPFAM" id="SSF51735">
    <property type="entry name" value="NAD(P)-binding Rossmann-fold domains"/>
    <property type="match status" value="1"/>
</dbReference>
<dbReference type="InterPro" id="IPR051276">
    <property type="entry name" value="Saccharopine_DH-like_oxidrdct"/>
</dbReference>
<dbReference type="PANTHER" id="PTHR12286">
    <property type="entry name" value="SACCHAROPINE DEHYDROGENASE-LIKE OXIDOREDUCTASE"/>
    <property type="match status" value="1"/>
</dbReference>
<dbReference type="Gene3D" id="3.40.50.720">
    <property type="entry name" value="NAD(P)-binding Rossmann-like Domain"/>
    <property type="match status" value="1"/>
</dbReference>
<dbReference type="InterPro" id="IPR036291">
    <property type="entry name" value="NAD(P)-bd_dom_sf"/>
</dbReference>
<dbReference type="GO" id="GO:0005811">
    <property type="term" value="C:lipid droplet"/>
    <property type="evidence" value="ECO:0007669"/>
    <property type="project" value="TreeGrafter"/>
</dbReference>
<dbReference type="GO" id="GO:0005739">
    <property type="term" value="C:mitochondrion"/>
    <property type="evidence" value="ECO:0007669"/>
    <property type="project" value="TreeGrafter"/>
</dbReference>
<proteinExistence type="inferred from homology"/>
<evidence type="ECO:0000313" key="4">
    <source>
        <dbReference type="EMBL" id="CAL1280291.1"/>
    </source>
</evidence>
<name>A0AAV2A8G0_9ARAC</name>
<dbReference type="InterPro" id="IPR005097">
    <property type="entry name" value="Sacchrp_dh_NADP-bd"/>
</dbReference>
<feature type="domain" description="Saccharopine dehydrogenase NADP binding" evidence="3">
    <location>
        <begin position="6"/>
        <end position="118"/>
    </location>
</feature>
<organism evidence="4 5">
    <name type="scientific">Larinioides sclopetarius</name>
    <dbReference type="NCBI Taxonomy" id="280406"/>
    <lineage>
        <taxon>Eukaryota</taxon>
        <taxon>Metazoa</taxon>
        <taxon>Ecdysozoa</taxon>
        <taxon>Arthropoda</taxon>
        <taxon>Chelicerata</taxon>
        <taxon>Arachnida</taxon>
        <taxon>Araneae</taxon>
        <taxon>Araneomorphae</taxon>
        <taxon>Entelegynae</taxon>
        <taxon>Araneoidea</taxon>
        <taxon>Araneidae</taxon>
        <taxon>Larinioides</taxon>
    </lineage>
</organism>
<comment type="caution">
    <text evidence="4">The sequence shown here is derived from an EMBL/GenBank/DDBJ whole genome shotgun (WGS) entry which is preliminary data.</text>
</comment>
<sequence length="404" mass="45556">MREFDIIIFGASGLTGRYAIEELSHCVNKPPGIKWAIAGRNIEKLKSALTSVQEYLPQGIDIRNIPIIKADTQDPSSVHKMCKRTRLLLNCVGPYLDSVQAKYFKAAREAGVYVVEACGIGSLPTDYGIALLMKKFPGGLNSVEYFVEFLEGPRGRSTGYGTFSSGVHSLIDYFKSSKFEQQVKENVFKKDPVKSIYLMNKLIKKSLVIYSRKERALCLKYVGPDVRTIKRSQMFRANFLNKETLIETNGYLKPNSVFAAFLHIYVSILFTLMCLFAVGRFLMERYPSFFTAGLFTKTGPSREQILEGGTRITFYAEGWKNKVEESVKQTTRPDKRLKMVVTGQEPAYAFTAVCMVQACLTVLFENKKIPLEGGVYTPGVAFEDTSMQERLEKRGATFTFEEVE</sequence>
<dbReference type="GO" id="GO:0005886">
    <property type="term" value="C:plasma membrane"/>
    <property type="evidence" value="ECO:0007669"/>
    <property type="project" value="TreeGrafter"/>
</dbReference>
<keyword evidence="2" id="KW-0812">Transmembrane</keyword>
<dbReference type="EMBL" id="CAXIEN010000130">
    <property type="protein sequence ID" value="CAL1280291.1"/>
    <property type="molecule type" value="Genomic_DNA"/>
</dbReference>
<keyword evidence="2" id="KW-0472">Membrane</keyword>
<dbReference type="Pfam" id="PF03435">
    <property type="entry name" value="Sacchrp_dh_NADP"/>
    <property type="match status" value="1"/>
</dbReference>
<dbReference type="PANTHER" id="PTHR12286:SF5">
    <property type="entry name" value="SACCHAROPINE DEHYDROGENASE-LIKE OXIDOREDUCTASE"/>
    <property type="match status" value="1"/>
</dbReference>
<protein>
    <recommendedName>
        <fullName evidence="3">Saccharopine dehydrogenase NADP binding domain-containing protein</fullName>
    </recommendedName>
</protein>